<sequence>MNCRCVCSKTVRETNRYYRNVLDLILWRF</sequence>
<proteinExistence type="predicted"/>
<evidence type="ECO:0000313" key="1">
    <source>
        <dbReference type="EMBL" id="MBX70891.1"/>
    </source>
</evidence>
<accession>A0A2P2QVI7</accession>
<dbReference type="EMBL" id="GGEC01090407">
    <property type="protein sequence ID" value="MBX70891.1"/>
    <property type="molecule type" value="Transcribed_RNA"/>
</dbReference>
<organism evidence="1">
    <name type="scientific">Rhizophora mucronata</name>
    <name type="common">Asiatic mangrove</name>
    <dbReference type="NCBI Taxonomy" id="61149"/>
    <lineage>
        <taxon>Eukaryota</taxon>
        <taxon>Viridiplantae</taxon>
        <taxon>Streptophyta</taxon>
        <taxon>Embryophyta</taxon>
        <taxon>Tracheophyta</taxon>
        <taxon>Spermatophyta</taxon>
        <taxon>Magnoliopsida</taxon>
        <taxon>eudicotyledons</taxon>
        <taxon>Gunneridae</taxon>
        <taxon>Pentapetalae</taxon>
        <taxon>rosids</taxon>
        <taxon>fabids</taxon>
        <taxon>Malpighiales</taxon>
        <taxon>Rhizophoraceae</taxon>
        <taxon>Rhizophora</taxon>
    </lineage>
</organism>
<reference evidence="1" key="1">
    <citation type="submission" date="2018-02" db="EMBL/GenBank/DDBJ databases">
        <title>Rhizophora mucronata_Transcriptome.</title>
        <authorList>
            <person name="Meera S.P."/>
            <person name="Sreeshan A."/>
            <person name="Augustine A."/>
        </authorList>
    </citation>
    <scope>NUCLEOTIDE SEQUENCE</scope>
    <source>
        <tissue evidence="1">Leaf</tissue>
    </source>
</reference>
<protein>
    <submittedName>
        <fullName evidence="1">Uncharacterized protein</fullName>
    </submittedName>
</protein>
<dbReference type="AlphaFoldDB" id="A0A2P2QVI7"/>
<name>A0A2P2QVI7_RHIMU</name>